<evidence type="ECO:0000313" key="1">
    <source>
        <dbReference type="EMBL" id="MBB5038250.1"/>
    </source>
</evidence>
<keyword evidence="2" id="KW-1185">Reference proteome</keyword>
<reference evidence="1 2" key="1">
    <citation type="submission" date="2020-08" db="EMBL/GenBank/DDBJ databases">
        <title>Genomic Encyclopedia of Type Strains, Phase IV (KMG-IV): sequencing the most valuable type-strain genomes for metagenomic binning, comparative biology and taxonomic classification.</title>
        <authorList>
            <person name="Goeker M."/>
        </authorList>
    </citation>
    <scope>NUCLEOTIDE SEQUENCE [LARGE SCALE GENOMIC DNA]</scope>
    <source>
        <strain evidence="1 2">DSM 12251</strain>
    </source>
</reference>
<protein>
    <submittedName>
        <fullName evidence="1">Adenylylsulfate kinase-like enzyme</fullName>
    </submittedName>
</protein>
<evidence type="ECO:0000313" key="2">
    <source>
        <dbReference type="Proteomes" id="UP000534294"/>
    </source>
</evidence>
<dbReference type="Proteomes" id="UP000534294">
    <property type="component" value="Unassembled WGS sequence"/>
</dbReference>
<keyword evidence="1" id="KW-0418">Kinase</keyword>
<keyword evidence="1" id="KW-0808">Transferase</keyword>
<dbReference type="EMBL" id="JACHIF010000004">
    <property type="protein sequence ID" value="MBB5038250.1"/>
    <property type="molecule type" value="Genomic_DNA"/>
</dbReference>
<gene>
    <name evidence="1" type="ORF">HNQ64_002508</name>
</gene>
<dbReference type="InterPro" id="IPR027417">
    <property type="entry name" value="P-loop_NTPase"/>
</dbReference>
<organism evidence="1 2">
    <name type="scientific">Prosthecobacter dejongeii</name>
    <dbReference type="NCBI Taxonomy" id="48465"/>
    <lineage>
        <taxon>Bacteria</taxon>
        <taxon>Pseudomonadati</taxon>
        <taxon>Verrucomicrobiota</taxon>
        <taxon>Verrucomicrobiia</taxon>
        <taxon>Verrucomicrobiales</taxon>
        <taxon>Verrucomicrobiaceae</taxon>
        <taxon>Prosthecobacter</taxon>
    </lineage>
</organism>
<dbReference type="SUPFAM" id="SSF52540">
    <property type="entry name" value="P-loop containing nucleoside triphosphate hydrolases"/>
    <property type="match status" value="1"/>
</dbReference>
<dbReference type="GO" id="GO:0016301">
    <property type="term" value="F:kinase activity"/>
    <property type="evidence" value="ECO:0007669"/>
    <property type="project" value="UniProtKB-KW"/>
</dbReference>
<dbReference type="RefSeq" id="WP_184208873.1">
    <property type="nucleotide sequence ID" value="NZ_JACHIF010000004.1"/>
</dbReference>
<accession>A0A7W7YLQ0</accession>
<sequence length="78" mass="8514">MAEKTSKYPRPDVVVRFYGPPGGGKTALMGEIAAMLAAKGSDAVCLEGKSGERKLPTVTPPEGQFRRPRRVLLIEQWD</sequence>
<comment type="caution">
    <text evidence="1">The sequence shown here is derived from an EMBL/GenBank/DDBJ whole genome shotgun (WGS) entry which is preliminary data.</text>
</comment>
<dbReference type="AlphaFoldDB" id="A0A7W7YLQ0"/>
<proteinExistence type="predicted"/>
<name>A0A7W7YLQ0_9BACT</name>